<dbReference type="EMBL" id="WIXP02000004">
    <property type="protein sequence ID" value="KAF6211513.1"/>
    <property type="molecule type" value="Genomic_DNA"/>
</dbReference>
<dbReference type="Gene3D" id="1.20.1280.50">
    <property type="match status" value="1"/>
</dbReference>
<dbReference type="Pfam" id="PF12937">
    <property type="entry name" value="F-box-like"/>
    <property type="match status" value="1"/>
</dbReference>
<dbReference type="InterPro" id="IPR036047">
    <property type="entry name" value="F-box-like_dom_sf"/>
</dbReference>
<gene>
    <name evidence="2" type="ORF">GE061_012025</name>
</gene>
<protein>
    <recommendedName>
        <fullName evidence="1">F-box domain-containing protein</fullName>
    </recommendedName>
</protein>
<comment type="caution">
    <text evidence="2">The sequence shown here is derived from an EMBL/GenBank/DDBJ whole genome shotgun (WGS) entry which is preliminary data.</text>
</comment>
<sequence>MAPSFNSSSFLNFLNLIIPSRKTDIVGNLPPEIGCLVLRQLDEATLINVISVSRYWRELCLMDPVLAKRIKNYRNEKKRLRQAQRVYDGRSRSIPAISRYYHILQMFDDLYD</sequence>
<evidence type="ECO:0000313" key="3">
    <source>
        <dbReference type="Proteomes" id="UP000466442"/>
    </source>
</evidence>
<reference evidence="2" key="1">
    <citation type="journal article" date="2021" name="Mol. Ecol. Resour.">
        <title>Apolygus lucorum genome provides insights into omnivorousness and mesophyll feeding.</title>
        <authorList>
            <person name="Liu Y."/>
            <person name="Liu H."/>
            <person name="Wang H."/>
            <person name="Huang T."/>
            <person name="Liu B."/>
            <person name="Yang B."/>
            <person name="Yin L."/>
            <person name="Li B."/>
            <person name="Zhang Y."/>
            <person name="Zhang S."/>
            <person name="Jiang F."/>
            <person name="Zhang X."/>
            <person name="Ren Y."/>
            <person name="Wang B."/>
            <person name="Wang S."/>
            <person name="Lu Y."/>
            <person name="Wu K."/>
            <person name="Fan W."/>
            <person name="Wang G."/>
        </authorList>
    </citation>
    <scope>NUCLEOTIDE SEQUENCE</scope>
    <source>
        <strain evidence="2">12Hb</strain>
    </source>
</reference>
<dbReference type="AlphaFoldDB" id="A0A8S9XRD1"/>
<keyword evidence="3" id="KW-1185">Reference proteome</keyword>
<dbReference type="SUPFAM" id="SSF81383">
    <property type="entry name" value="F-box domain"/>
    <property type="match status" value="1"/>
</dbReference>
<accession>A0A8S9XRD1</accession>
<proteinExistence type="predicted"/>
<dbReference type="InterPro" id="IPR001810">
    <property type="entry name" value="F-box_dom"/>
</dbReference>
<evidence type="ECO:0000259" key="1">
    <source>
        <dbReference type="Pfam" id="PF12937"/>
    </source>
</evidence>
<dbReference type="Proteomes" id="UP000466442">
    <property type="component" value="Unassembled WGS sequence"/>
</dbReference>
<organism evidence="2 3">
    <name type="scientific">Apolygus lucorum</name>
    <name type="common">Small green plant bug</name>
    <name type="synonym">Lygocoris lucorum</name>
    <dbReference type="NCBI Taxonomy" id="248454"/>
    <lineage>
        <taxon>Eukaryota</taxon>
        <taxon>Metazoa</taxon>
        <taxon>Ecdysozoa</taxon>
        <taxon>Arthropoda</taxon>
        <taxon>Hexapoda</taxon>
        <taxon>Insecta</taxon>
        <taxon>Pterygota</taxon>
        <taxon>Neoptera</taxon>
        <taxon>Paraneoptera</taxon>
        <taxon>Hemiptera</taxon>
        <taxon>Heteroptera</taxon>
        <taxon>Panheteroptera</taxon>
        <taxon>Cimicomorpha</taxon>
        <taxon>Miridae</taxon>
        <taxon>Mirini</taxon>
        <taxon>Apolygus</taxon>
    </lineage>
</organism>
<evidence type="ECO:0000313" key="2">
    <source>
        <dbReference type="EMBL" id="KAF6211513.1"/>
    </source>
</evidence>
<dbReference type="OrthoDB" id="6626129at2759"/>
<name>A0A8S9XRD1_APOLU</name>
<feature type="domain" description="F-box" evidence="1">
    <location>
        <begin position="27"/>
        <end position="70"/>
    </location>
</feature>